<gene>
    <name evidence="1" type="ORF">TWF694_011655</name>
</gene>
<name>A0AAV9X5U3_9PEZI</name>
<keyword evidence="2" id="KW-1185">Reference proteome</keyword>
<dbReference type="EMBL" id="JAVHJO010000009">
    <property type="protein sequence ID" value="KAK6537470.1"/>
    <property type="molecule type" value="Genomic_DNA"/>
</dbReference>
<organism evidence="1 2">
    <name type="scientific">Orbilia ellipsospora</name>
    <dbReference type="NCBI Taxonomy" id="2528407"/>
    <lineage>
        <taxon>Eukaryota</taxon>
        <taxon>Fungi</taxon>
        <taxon>Dikarya</taxon>
        <taxon>Ascomycota</taxon>
        <taxon>Pezizomycotina</taxon>
        <taxon>Orbiliomycetes</taxon>
        <taxon>Orbiliales</taxon>
        <taxon>Orbiliaceae</taxon>
        <taxon>Orbilia</taxon>
    </lineage>
</organism>
<dbReference type="Proteomes" id="UP001365542">
    <property type="component" value="Unassembled WGS sequence"/>
</dbReference>
<evidence type="ECO:0000313" key="2">
    <source>
        <dbReference type="Proteomes" id="UP001365542"/>
    </source>
</evidence>
<reference evidence="1 2" key="1">
    <citation type="submission" date="2019-10" db="EMBL/GenBank/DDBJ databases">
        <authorList>
            <person name="Palmer J.M."/>
        </authorList>
    </citation>
    <scope>NUCLEOTIDE SEQUENCE [LARGE SCALE GENOMIC DNA]</scope>
    <source>
        <strain evidence="1 2">TWF694</strain>
    </source>
</reference>
<protein>
    <recommendedName>
        <fullName evidence="3">Subtilisin</fullName>
    </recommendedName>
</protein>
<evidence type="ECO:0008006" key="3">
    <source>
        <dbReference type="Google" id="ProtNLM"/>
    </source>
</evidence>
<evidence type="ECO:0000313" key="1">
    <source>
        <dbReference type="EMBL" id="KAK6537470.1"/>
    </source>
</evidence>
<comment type="caution">
    <text evidence="1">The sequence shown here is derived from an EMBL/GenBank/DDBJ whole genome shotgun (WGS) entry which is preliminary data.</text>
</comment>
<dbReference type="AlphaFoldDB" id="A0AAV9X5U3"/>
<sequence>MLIDKMEDFLLAMTHDQDVTERLEAQEKFSPPLDVDTDDLFVPPLKSTKREDTNEPIPYISYDSLQGISGRGNSQIGENMQGNHTKRKLMEDSSAVFAPGNYARALCTPERNWGLEPSDWNEWKVDDTQGAGTIVYVIDSGWNINHKVST</sequence>
<accession>A0AAV9X5U3</accession>
<proteinExistence type="predicted"/>